<dbReference type="KEGG" id="ela:UCREL1_7747"/>
<protein>
    <recommendedName>
        <fullName evidence="2">Ecp2 effector protein-like domain-containing protein</fullName>
    </recommendedName>
</protein>
<feature type="chain" id="PRO_5004084903" description="Ecp2 effector protein-like domain-containing protein" evidence="1">
    <location>
        <begin position="21"/>
        <end position="190"/>
    </location>
</feature>
<feature type="signal peptide" evidence="1">
    <location>
        <begin position="1"/>
        <end position="20"/>
    </location>
</feature>
<keyword evidence="4" id="KW-1185">Reference proteome</keyword>
<feature type="domain" description="Ecp2 effector protein-like" evidence="2">
    <location>
        <begin position="77"/>
        <end position="178"/>
    </location>
</feature>
<evidence type="ECO:0000313" key="4">
    <source>
        <dbReference type="Proteomes" id="UP000012174"/>
    </source>
</evidence>
<dbReference type="InterPro" id="IPR029226">
    <property type="entry name" value="Ecp2-like"/>
</dbReference>
<name>M7SM51_EUTLA</name>
<evidence type="ECO:0000256" key="1">
    <source>
        <dbReference type="SAM" id="SignalP"/>
    </source>
</evidence>
<reference evidence="4" key="1">
    <citation type="journal article" date="2013" name="Genome Announc.">
        <title>Draft genome sequence of the grapevine dieback fungus Eutypa lata UCR-EL1.</title>
        <authorList>
            <person name="Blanco-Ulate B."/>
            <person name="Rolshausen P.E."/>
            <person name="Cantu D."/>
        </authorList>
    </citation>
    <scope>NUCLEOTIDE SEQUENCE [LARGE SCALE GENOMIC DNA]</scope>
    <source>
        <strain evidence="4">UCR-EL1</strain>
    </source>
</reference>
<dbReference type="OrthoDB" id="4701248at2759"/>
<dbReference type="AlphaFoldDB" id="M7SM51"/>
<organism evidence="3 4">
    <name type="scientific">Eutypa lata (strain UCR-EL1)</name>
    <name type="common">Grapevine dieback disease fungus</name>
    <name type="synonym">Eutypa armeniacae</name>
    <dbReference type="NCBI Taxonomy" id="1287681"/>
    <lineage>
        <taxon>Eukaryota</taxon>
        <taxon>Fungi</taxon>
        <taxon>Dikarya</taxon>
        <taxon>Ascomycota</taxon>
        <taxon>Pezizomycotina</taxon>
        <taxon>Sordariomycetes</taxon>
        <taxon>Xylariomycetidae</taxon>
        <taxon>Xylariales</taxon>
        <taxon>Diatrypaceae</taxon>
        <taxon>Eutypa</taxon>
    </lineage>
</organism>
<dbReference type="Pfam" id="PF14856">
    <property type="entry name" value="Hce2"/>
    <property type="match status" value="1"/>
</dbReference>
<keyword evidence="1" id="KW-0732">Signal</keyword>
<evidence type="ECO:0000313" key="3">
    <source>
        <dbReference type="EMBL" id="EMR65267.1"/>
    </source>
</evidence>
<accession>M7SM51</accession>
<dbReference type="Proteomes" id="UP000012174">
    <property type="component" value="Unassembled WGS sequence"/>
</dbReference>
<dbReference type="HOGENOM" id="CLU_1427984_0_0_1"/>
<evidence type="ECO:0000259" key="2">
    <source>
        <dbReference type="Pfam" id="PF14856"/>
    </source>
</evidence>
<proteinExistence type="predicted"/>
<dbReference type="EMBL" id="KB706899">
    <property type="protein sequence ID" value="EMR65267.1"/>
    <property type="molecule type" value="Genomic_DNA"/>
</dbReference>
<sequence>MYITKFVLAVSATFALTATALPAQSNDGVVDSRSEPSLYIAPGFIADPDAAEPVAHHHLQSRFDKPFMGAHQMEFMCEGGSLGKGSTYRAKASDCETALEKLVGMNGHWDCTGWTDGQNLRYFVLFEYGTCKAYVMADADKMISIGNGDVFAWITGALQFKHEENGETWVSGKGNSPCSSGGVKFSVSGS</sequence>
<gene>
    <name evidence="3" type="ORF">UCREL1_7747</name>
</gene>